<dbReference type="SMART" id="SM00448">
    <property type="entry name" value="REC"/>
    <property type="match status" value="1"/>
</dbReference>
<evidence type="ECO:0000259" key="3">
    <source>
        <dbReference type="PROSITE" id="PS50110"/>
    </source>
</evidence>
<feature type="modified residue" description="4-aspartylphosphate" evidence="2">
    <location>
        <position position="55"/>
    </location>
</feature>
<dbReference type="Gene3D" id="3.30.565.10">
    <property type="entry name" value="Histidine kinase-like ATPase, C-terminal domain"/>
    <property type="match status" value="1"/>
</dbReference>
<proteinExistence type="predicted"/>
<gene>
    <name evidence="4" type="ORF">GCM10025770_30940</name>
</gene>
<sequence length="299" mass="33043">MSASLLVVDDEPLNLEIIQEYLDGEPFDLTLAESGDEAWKILDASPESFSAVLLDRMMPGMSGIDLLRKIKADPRLEHLPVIMQTAAAAPEQVAEGLNAGAYYYLIKPFERATLLSIILAALDDVSRWSDLRQRVTSNVLALQRIDTAEFSFRTLHEAEALAGLISQLAAEPDSALMGLAEILVNGVEHGNLGIDFAEKSRLKMEDGWAAEVERRLGLPENSEKRVRISISREADHWCIVVRDEGPGFDWQSFIELAPERAFAPNGRGIVMARKLAFLSVEYKGCGNTVELRMSASTRD</sequence>
<keyword evidence="5" id="KW-1185">Reference proteome</keyword>
<evidence type="ECO:0000313" key="4">
    <source>
        <dbReference type="EMBL" id="GAA5169472.1"/>
    </source>
</evidence>
<keyword evidence="1 2" id="KW-0597">Phosphoprotein</keyword>
<dbReference type="Proteomes" id="UP001500547">
    <property type="component" value="Unassembled WGS sequence"/>
</dbReference>
<accession>A0ABP9QYX7</accession>
<dbReference type="Pfam" id="PF00072">
    <property type="entry name" value="Response_reg"/>
    <property type="match status" value="1"/>
</dbReference>
<comment type="caution">
    <text evidence="4">The sequence shown here is derived from an EMBL/GenBank/DDBJ whole genome shotgun (WGS) entry which is preliminary data.</text>
</comment>
<dbReference type="PROSITE" id="PS50110">
    <property type="entry name" value="RESPONSE_REGULATORY"/>
    <property type="match status" value="1"/>
</dbReference>
<evidence type="ECO:0000313" key="5">
    <source>
        <dbReference type="Proteomes" id="UP001500547"/>
    </source>
</evidence>
<dbReference type="Gene3D" id="3.40.50.2300">
    <property type="match status" value="1"/>
</dbReference>
<organism evidence="4 5">
    <name type="scientific">Viridibacterium curvum</name>
    <dbReference type="NCBI Taxonomy" id="1101404"/>
    <lineage>
        <taxon>Bacteria</taxon>
        <taxon>Pseudomonadati</taxon>
        <taxon>Pseudomonadota</taxon>
        <taxon>Betaproteobacteria</taxon>
        <taxon>Rhodocyclales</taxon>
        <taxon>Rhodocyclaceae</taxon>
        <taxon>Viridibacterium</taxon>
    </lineage>
</organism>
<dbReference type="EMBL" id="BAABLD010000015">
    <property type="protein sequence ID" value="GAA5169472.1"/>
    <property type="molecule type" value="Genomic_DNA"/>
</dbReference>
<dbReference type="PANTHER" id="PTHR44591">
    <property type="entry name" value="STRESS RESPONSE REGULATOR PROTEIN 1"/>
    <property type="match status" value="1"/>
</dbReference>
<dbReference type="SUPFAM" id="SSF55874">
    <property type="entry name" value="ATPase domain of HSP90 chaperone/DNA topoisomerase II/histidine kinase"/>
    <property type="match status" value="1"/>
</dbReference>
<dbReference type="InterPro" id="IPR011006">
    <property type="entry name" value="CheY-like_superfamily"/>
</dbReference>
<name>A0ABP9QYX7_9RHOO</name>
<dbReference type="PANTHER" id="PTHR44591:SF3">
    <property type="entry name" value="RESPONSE REGULATORY DOMAIN-CONTAINING PROTEIN"/>
    <property type="match status" value="1"/>
</dbReference>
<evidence type="ECO:0000256" key="1">
    <source>
        <dbReference type="ARBA" id="ARBA00022553"/>
    </source>
</evidence>
<dbReference type="InterPro" id="IPR003594">
    <property type="entry name" value="HATPase_dom"/>
</dbReference>
<dbReference type="CDD" id="cd16936">
    <property type="entry name" value="HATPase_RsbW-like"/>
    <property type="match status" value="1"/>
</dbReference>
<dbReference type="RefSeq" id="WP_345534007.1">
    <property type="nucleotide sequence ID" value="NZ_BAABLD010000015.1"/>
</dbReference>
<reference evidence="5" key="1">
    <citation type="journal article" date="2019" name="Int. J. Syst. Evol. Microbiol.">
        <title>The Global Catalogue of Microorganisms (GCM) 10K type strain sequencing project: providing services to taxonomists for standard genome sequencing and annotation.</title>
        <authorList>
            <consortium name="The Broad Institute Genomics Platform"/>
            <consortium name="The Broad Institute Genome Sequencing Center for Infectious Disease"/>
            <person name="Wu L."/>
            <person name="Ma J."/>
        </authorList>
    </citation>
    <scope>NUCLEOTIDE SEQUENCE [LARGE SCALE GENOMIC DNA]</scope>
    <source>
        <strain evidence="5">JCM 18715</strain>
    </source>
</reference>
<dbReference type="Pfam" id="PF13581">
    <property type="entry name" value="HATPase_c_2"/>
    <property type="match status" value="1"/>
</dbReference>
<dbReference type="InterPro" id="IPR036890">
    <property type="entry name" value="HATPase_C_sf"/>
</dbReference>
<feature type="domain" description="Response regulatory" evidence="3">
    <location>
        <begin position="4"/>
        <end position="122"/>
    </location>
</feature>
<dbReference type="InterPro" id="IPR001789">
    <property type="entry name" value="Sig_transdc_resp-reg_receiver"/>
</dbReference>
<evidence type="ECO:0000256" key="2">
    <source>
        <dbReference type="PROSITE-ProRule" id="PRU00169"/>
    </source>
</evidence>
<protein>
    <recommendedName>
        <fullName evidence="3">Response regulatory domain-containing protein</fullName>
    </recommendedName>
</protein>
<dbReference type="SUPFAM" id="SSF52172">
    <property type="entry name" value="CheY-like"/>
    <property type="match status" value="1"/>
</dbReference>
<dbReference type="InterPro" id="IPR050595">
    <property type="entry name" value="Bact_response_regulator"/>
</dbReference>